<evidence type="ECO:0000313" key="1">
    <source>
        <dbReference type="EMBL" id="MDC7685024.1"/>
    </source>
</evidence>
<evidence type="ECO:0000313" key="2">
    <source>
        <dbReference type="Proteomes" id="UP001214854"/>
    </source>
</evidence>
<name>A0ABT5HYA1_9CAUL</name>
<gene>
    <name evidence="1" type="ORF">PQU92_17195</name>
</gene>
<evidence type="ECO:0008006" key="3">
    <source>
        <dbReference type="Google" id="ProtNLM"/>
    </source>
</evidence>
<dbReference type="SUPFAM" id="SSF51126">
    <property type="entry name" value="Pectin lyase-like"/>
    <property type="match status" value="1"/>
</dbReference>
<keyword evidence="2" id="KW-1185">Reference proteome</keyword>
<reference evidence="1 2" key="1">
    <citation type="submission" date="2023-01" db="EMBL/GenBank/DDBJ databases">
        <title>Novel species of the genus Asticcacaulis isolated from rivers.</title>
        <authorList>
            <person name="Lu H."/>
        </authorList>
    </citation>
    <scope>NUCLEOTIDE SEQUENCE [LARGE SCALE GENOMIC DNA]</scope>
    <source>
        <strain evidence="1 2">BYS171W</strain>
    </source>
</reference>
<sequence>MPNFSTVWDPSTGLTPKTIHLKYDPVNATNNQWIADINADGAYTVTATVIIDNGVTLEVGNGRTVRFGGQFVCESTEQIFVPEVVTISSVDYYYYGNVYGLRRVRPEWFGAKGDGNATTPTNDSAAFNRAVAALLNTDNFNTRGDALTFELPSRAYYLESELVFPLTAYGKFVLSGSGRSVGGSRLYFKNLSTPMARGVHIKPTSPAVPAEFALKDVMIANLGGCDIPLQIGETGTNYFSSPDYSTVDNVTVEGVIHEGARLPACVEVVNMRHMRWTGLHVITGVGSALRLKAYGVDDSNLRYVADQVFTNTVLENSYAENSIGLEMIASNYAGITGIHMYSTVIYHGKTGLKMTADTNGSIAETFQHYLQIEGSASDNQGTSMHVQCLGSNSHITSTKLTSPWINARTGPNALLFQQNAGYIDGIWIDNADFRDIQKTCARFEGCSGIHITSPNLKNCGYDNGDPAPQAFLFDGSQHFNVTGVTTNNGNIGQYEHVVQVNGLYTDWFNIQITDSNPSVSYVDIDSSNVGVRRLIITPDDATLRSAHLVLGDLPGSASGERLVQVGATDSAGTGYRTVRVPN</sequence>
<dbReference type="EMBL" id="JAQQKX010000019">
    <property type="protein sequence ID" value="MDC7685024.1"/>
    <property type="molecule type" value="Genomic_DNA"/>
</dbReference>
<dbReference type="RefSeq" id="WP_272749523.1">
    <property type="nucleotide sequence ID" value="NZ_JAQQKX010000019.1"/>
</dbReference>
<organism evidence="1 2">
    <name type="scientific">Asticcacaulis aquaticus</name>
    <dbReference type="NCBI Taxonomy" id="2984212"/>
    <lineage>
        <taxon>Bacteria</taxon>
        <taxon>Pseudomonadati</taxon>
        <taxon>Pseudomonadota</taxon>
        <taxon>Alphaproteobacteria</taxon>
        <taxon>Caulobacterales</taxon>
        <taxon>Caulobacteraceae</taxon>
        <taxon>Asticcacaulis</taxon>
    </lineage>
</organism>
<dbReference type="Proteomes" id="UP001214854">
    <property type="component" value="Unassembled WGS sequence"/>
</dbReference>
<comment type="caution">
    <text evidence="1">The sequence shown here is derived from an EMBL/GenBank/DDBJ whole genome shotgun (WGS) entry which is preliminary data.</text>
</comment>
<protein>
    <recommendedName>
        <fullName evidence="3">Pectate lyase superfamily protein domain-containing protein</fullName>
    </recommendedName>
</protein>
<accession>A0ABT5HYA1</accession>
<proteinExistence type="predicted"/>
<dbReference type="InterPro" id="IPR011050">
    <property type="entry name" value="Pectin_lyase_fold/virulence"/>
</dbReference>